<dbReference type="AlphaFoldDB" id="A0AAD5DA40"/>
<name>A0AAD5DA40_AMBAR</name>
<sequence>MDDRSNCILDWPYLSREKSIEELKQSLWLTTMELEATRIRVQEEIRARDDQLIQLKSLLNEAINERNEARNKCQSLILDKLLLQHNNSTISFEDEPITNCGFSSSDCEESIVSSPSIETAVQLPEQGKFLDAVMKAGPLLQNLLLAGPLPHWRHPPPQLDTYRIPSPSPRLAIATRSIQYANNCFEGNKKRGFSEDSISSTETKYQRISLD</sequence>
<feature type="coiled-coil region" evidence="1">
    <location>
        <begin position="52"/>
        <end position="79"/>
    </location>
</feature>
<keyword evidence="3" id="KW-1185">Reference proteome</keyword>
<reference evidence="2" key="1">
    <citation type="submission" date="2022-06" db="EMBL/GenBank/DDBJ databases">
        <title>Uncovering the hologenomic basis of an extraordinary plant invasion.</title>
        <authorList>
            <person name="Bieker V.C."/>
            <person name="Martin M.D."/>
            <person name="Gilbert T."/>
            <person name="Hodgins K."/>
            <person name="Battlay P."/>
            <person name="Petersen B."/>
            <person name="Wilson J."/>
        </authorList>
    </citation>
    <scope>NUCLEOTIDE SEQUENCE</scope>
    <source>
        <strain evidence="2">AA19_3_7</strain>
        <tissue evidence="2">Leaf</tissue>
    </source>
</reference>
<dbReference type="PANTHER" id="PTHR33431">
    <property type="entry name" value="ENABLED-LIKE PROTEIN (DUF1635)"/>
    <property type="match status" value="1"/>
</dbReference>
<evidence type="ECO:0000313" key="3">
    <source>
        <dbReference type="Proteomes" id="UP001206925"/>
    </source>
</evidence>
<dbReference type="EMBL" id="JAMZMK010000858">
    <property type="protein sequence ID" value="KAI7755730.1"/>
    <property type="molecule type" value="Genomic_DNA"/>
</dbReference>
<comment type="caution">
    <text evidence="2">The sequence shown here is derived from an EMBL/GenBank/DDBJ whole genome shotgun (WGS) entry which is preliminary data.</text>
</comment>
<dbReference type="Pfam" id="PF07795">
    <property type="entry name" value="DUF1635"/>
    <property type="match status" value="1"/>
</dbReference>
<evidence type="ECO:0000313" key="2">
    <source>
        <dbReference type="EMBL" id="KAI7755730.1"/>
    </source>
</evidence>
<protein>
    <submittedName>
        <fullName evidence="2">Uncharacterized protein</fullName>
    </submittedName>
</protein>
<dbReference type="PANTHER" id="PTHR33431:SF22">
    <property type="match status" value="1"/>
</dbReference>
<evidence type="ECO:0000256" key="1">
    <source>
        <dbReference type="SAM" id="Coils"/>
    </source>
</evidence>
<dbReference type="Proteomes" id="UP001206925">
    <property type="component" value="Unassembled WGS sequence"/>
</dbReference>
<dbReference type="InterPro" id="IPR012862">
    <property type="entry name" value="DUF1635"/>
</dbReference>
<proteinExistence type="predicted"/>
<gene>
    <name evidence="2" type="ORF">M8C21_031783</name>
</gene>
<keyword evidence="1" id="KW-0175">Coiled coil</keyword>
<organism evidence="2 3">
    <name type="scientific">Ambrosia artemisiifolia</name>
    <name type="common">Common ragweed</name>
    <dbReference type="NCBI Taxonomy" id="4212"/>
    <lineage>
        <taxon>Eukaryota</taxon>
        <taxon>Viridiplantae</taxon>
        <taxon>Streptophyta</taxon>
        <taxon>Embryophyta</taxon>
        <taxon>Tracheophyta</taxon>
        <taxon>Spermatophyta</taxon>
        <taxon>Magnoliopsida</taxon>
        <taxon>eudicotyledons</taxon>
        <taxon>Gunneridae</taxon>
        <taxon>Pentapetalae</taxon>
        <taxon>asterids</taxon>
        <taxon>campanulids</taxon>
        <taxon>Asterales</taxon>
        <taxon>Asteraceae</taxon>
        <taxon>Asteroideae</taxon>
        <taxon>Heliantheae alliance</taxon>
        <taxon>Heliantheae</taxon>
        <taxon>Ambrosia</taxon>
    </lineage>
</organism>
<accession>A0AAD5DA40</accession>